<dbReference type="Gene3D" id="3.40.50.1980">
    <property type="entry name" value="Nitrogenase molybdenum iron protein domain"/>
    <property type="match status" value="2"/>
</dbReference>
<dbReference type="InterPro" id="IPR022695">
    <property type="entry name" value="Histidinol_DH_monofunct"/>
</dbReference>
<feature type="binding site" evidence="9">
    <location>
        <position position="320"/>
    </location>
    <ligand>
        <name>substrate</name>
    </ligand>
</feature>
<evidence type="ECO:0000256" key="9">
    <source>
        <dbReference type="PIRSR" id="PIRSR000099-3"/>
    </source>
</evidence>
<evidence type="ECO:0000256" key="6">
    <source>
        <dbReference type="PIRNR" id="PIRNR000099"/>
    </source>
</evidence>
<dbReference type="PANTHER" id="PTHR21256">
    <property type="entry name" value="HISTIDINOL DEHYDROGENASE HDH"/>
    <property type="match status" value="1"/>
</dbReference>
<dbReference type="InterPro" id="IPR001692">
    <property type="entry name" value="Histidinol_DH_CS"/>
</dbReference>
<comment type="similarity">
    <text evidence="2 6 11">Belongs to the histidinol dehydrogenase family.</text>
</comment>
<evidence type="ECO:0000256" key="7">
    <source>
        <dbReference type="PIRSR" id="PIRSR000099-1"/>
    </source>
</evidence>
<feature type="binding site" evidence="8">
    <location>
        <position position="206"/>
    </location>
    <ligand>
        <name>NAD(+)</name>
        <dbReference type="ChEBI" id="CHEBI:57540"/>
    </ligand>
</feature>
<protein>
    <recommendedName>
        <fullName evidence="6">Histidinol dehydrogenase</fullName>
        <shortName evidence="6">HDH</shortName>
        <ecNumber evidence="6">1.1.1.23</ecNumber>
    </recommendedName>
</protein>
<dbReference type="GO" id="GO:0005829">
    <property type="term" value="C:cytosol"/>
    <property type="evidence" value="ECO:0007669"/>
    <property type="project" value="TreeGrafter"/>
</dbReference>
<dbReference type="UniPathway" id="UPA00031">
    <property type="reaction ID" value="UER00014"/>
</dbReference>
<dbReference type="CDD" id="cd06572">
    <property type="entry name" value="Histidinol_dh"/>
    <property type="match status" value="1"/>
</dbReference>
<keyword evidence="6" id="KW-0368">Histidine biosynthesis</keyword>
<gene>
    <name evidence="12" type="ORF">PV11_08358</name>
</gene>
<keyword evidence="4 10" id="KW-0862">Zinc</keyword>
<comment type="cofactor">
    <cofactor evidence="10">
        <name>Zn(2+)</name>
        <dbReference type="ChEBI" id="CHEBI:29105"/>
    </cofactor>
    <text evidence="10">Binds 1 zinc ion per subunit.</text>
</comment>
<evidence type="ECO:0000256" key="11">
    <source>
        <dbReference type="RuleBase" id="RU004175"/>
    </source>
</evidence>
<evidence type="ECO:0000256" key="3">
    <source>
        <dbReference type="ARBA" id="ARBA00022723"/>
    </source>
</evidence>
<dbReference type="EMBL" id="KN846953">
    <property type="protein sequence ID" value="KIV80891.1"/>
    <property type="molecule type" value="Genomic_DNA"/>
</dbReference>
<keyword evidence="6" id="KW-0028">Amino-acid biosynthesis</keyword>
<dbReference type="EC" id="1.1.1.23" evidence="6"/>
<name>A0A0D1X095_9EURO</name>
<proteinExistence type="inferred from homology"/>
<feature type="binding site" evidence="8">
    <location>
        <position position="122"/>
    </location>
    <ligand>
        <name>NAD(+)</name>
        <dbReference type="ChEBI" id="CHEBI:57540"/>
    </ligand>
</feature>
<comment type="catalytic activity">
    <reaction evidence="6">
        <text>L-histidinol + 2 NAD(+) + H2O = L-histidine + 2 NADH + 3 H(+)</text>
        <dbReference type="Rhea" id="RHEA:20641"/>
        <dbReference type="ChEBI" id="CHEBI:15377"/>
        <dbReference type="ChEBI" id="CHEBI:15378"/>
        <dbReference type="ChEBI" id="CHEBI:57540"/>
        <dbReference type="ChEBI" id="CHEBI:57595"/>
        <dbReference type="ChEBI" id="CHEBI:57699"/>
        <dbReference type="ChEBI" id="CHEBI:57945"/>
        <dbReference type="EC" id="1.1.1.23"/>
    </reaction>
</comment>
<feature type="active site" description="Proton acceptor" evidence="7">
    <location>
        <position position="320"/>
    </location>
</feature>
<evidence type="ECO:0000256" key="8">
    <source>
        <dbReference type="PIRSR" id="PIRSR000099-2"/>
    </source>
</evidence>
<accession>A0A0D1X095</accession>
<keyword evidence="3 10" id="KW-0479">Metal-binding</keyword>
<feature type="binding site" evidence="9">
    <location>
        <position position="353"/>
    </location>
    <ligand>
        <name>substrate</name>
    </ligand>
</feature>
<dbReference type="PRINTS" id="PR00083">
    <property type="entry name" value="HOLDHDRGNASE"/>
</dbReference>
<sequence>MPQILKRPADKTDAATSTSLDVPKIVKGVIDDIRVRGDEAVRAYSIQFDKWSPDSFRLSPSDIGEIMGTVPEQIIEDIKTVQANVRKFALAQRESLADFELEIRPGVFLGQKNVPIDAVGAYIPGGRYALLASAHMTICTAKAAGVQRVIACTPPLLGKIPAATVAAMHLAGADEIYILGGVQAIAAMSVGTELIKKVDFIAGPGNSFVAEAKRQLFGEIGIDLPAGPTEVLIVADDKADPFTIATDLLSQAEHGPDTPAVLITTSLTVGERSISEVERLLEILPTAQLAGTSWKTYGEVIVVDSLDEAYRLADQFASEHVQILTENPREALEKMSHYGALFLGERTCVSYGDKCIGTNHVLPTRKAAKFTGGLWVGKFLKTVTYQEIKSNEESGSLGRLCGRAARAENFEGHARSGDLRAHKYLHDRFEWIDGSSKPEAVHAS</sequence>
<feature type="binding site" evidence="9">
    <location>
        <position position="251"/>
    </location>
    <ligand>
        <name>substrate</name>
    </ligand>
</feature>
<feature type="binding site" evidence="8">
    <location>
        <position position="183"/>
    </location>
    <ligand>
        <name>NAD(+)</name>
        <dbReference type="ChEBI" id="CHEBI:57540"/>
    </ligand>
</feature>
<dbReference type="FunFam" id="3.40.50.1980:FF:000026">
    <property type="entry name" value="Histidinol dehydrogenase"/>
    <property type="match status" value="1"/>
</dbReference>
<dbReference type="InterPro" id="IPR012131">
    <property type="entry name" value="Hstdl_DH"/>
</dbReference>
<keyword evidence="6 8" id="KW-0520">NAD</keyword>
<feature type="binding site" evidence="10">
    <location>
        <position position="353"/>
    </location>
    <ligand>
        <name>Zn(2+)</name>
        <dbReference type="ChEBI" id="CHEBI:29105"/>
    </ligand>
</feature>
<comment type="function">
    <text evidence="6">Catalyzes the sequential NAD-dependent oxidations of L-histidinol to L-histidinaldehyde and then to L-histidine.</text>
</comment>
<evidence type="ECO:0000256" key="4">
    <source>
        <dbReference type="ARBA" id="ARBA00022833"/>
    </source>
</evidence>
<feature type="binding site" evidence="9">
    <location>
        <position position="254"/>
    </location>
    <ligand>
        <name>substrate</name>
    </ligand>
</feature>
<feature type="binding site" evidence="10">
    <location>
        <position position="254"/>
    </location>
    <ligand>
        <name>Zn(2+)</name>
        <dbReference type="ChEBI" id="CHEBI:29105"/>
    </ligand>
</feature>
<organism evidence="12 13">
    <name type="scientific">Exophiala sideris</name>
    <dbReference type="NCBI Taxonomy" id="1016849"/>
    <lineage>
        <taxon>Eukaryota</taxon>
        <taxon>Fungi</taxon>
        <taxon>Dikarya</taxon>
        <taxon>Ascomycota</taxon>
        <taxon>Pezizomycotina</taxon>
        <taxon>Eurotiomycetes</taxon>
        <taxon>Chaetothyriomycetidae</taxon>
        <taxon>Chaetothyriales</taxon>
        <taxon>Herpotrichiellaceae</taxon>
        <taxon>Exophiala</taxon>
    </lineage>
</organism>
<feature type="binding site" evidence="10">
    <location>
        <position position="251"/>
    </location>
    <ligand>
        <name>Zn(2+)</name>
        <dbReference type="ChEBI" id="CHEBI:29105"/>
    </ligand>
</feature>
<dbReference type="PROSITE" id="PS00611">
    <property type="entry name" value="HISOL_DEHYDROGENASE"/>
    <property type="match status" value="1"/>
</dbReference>
<keyword evidence="5 6" id="KW-0560">Oxidoreductase</keyword>
<dbReference type="STRING" id="1016849.A0A0D1X095"/>
<evidence type="ECO:0000313" key="12">
    <source>
        <dbReference type="EMBL" id="KIV80891.1"/>
    </source>
</evidence>
<feature type="binding site" evidence="9">
    <location>
        <position position="229"/>
    </location>
    <ligand>
        <name>substrate</name>
    </ligand>
</feature>
<feature type="binding site" evidence="10">
    <location>
        <position position="413"/>
    </location>
    <ligand>
        <name>Zn(2+)</name>
        <dbReference type="ChEBI" id="CHEBI:29105"/>
    </ligand>
</feature>
<dbReference type="AlphaFoldDB" id="A0A0D1X095"/>
<evidence type="ECO:0000256" key="5">
    <source>
        <dbReference type="ARBA" id="ARBA00023002"/>
    </source>
</evidence>
<dbReference type="SUPFAM" id="SSF53720">
    <property type="entry name" value="ALDH-like"/>
    <property type="match status" value="1"/>
</dbReference>
<dbReference type="Proteomes" id="UP000053599">
    <property type="component" value="Unassembled WGS sequence"/>
</dbReference>
<dbReference type="PIRSF" id="PIRSF000099">
    <property type="entry name" value="Histidinol_dh"/>
    <property type="match status" value="1"/>
</dbReference>
<evidence type="ECO:0000313" key="13">
    <source>
        <dbReference type="Proteomes" id="UP000053599"/>
    </source>
</evidence>
<evidence type="ECO:0000256" key="10">
    <source>
        <dbReference type="PIRSR" id="PIRSR000099-4"/>
    </source>
</evidence>
<dbReference type="InterPro" id="IPR016161">
    <property type="entry name" value="Ald_DH/histidinol_DH"/>
</dbReference>
<dbReference type="HOGENOM" id="CLU_006732_3_3_1"/>
<dbReference type="Pfam" id="PF00815">
    <property type="entry name" value="Histidinol_dh"/>
    <property type="match status" value="1"/>
</dbReference>
<feature type="active site" description="Proton acceptor" evidence="7">
    <location>
        <position position="319"/>
    </location>
</feature>
<dbReference type="GO" id="GO:0004399">
    <property type="term" value="F:histidinol dehydrogenase activity"/>
    <property type="evidence" value="ECO:0007669"/>
    <property type="project" value="UniProtKB-UniRule"/>
</dbReference>
<dbReference type="GO" id="GO:0000105">
    <property type="term" value="P:L-histidine biosynthetic process"/>
    <property type="evidence" value="ECO:0007669"/>
    <property type="project" value="UniProtKB-UniRule"/>
</dbReference>
<reference evidence="12 13" key="1">
    <citation type="submission" date="2015-01" db="EMBL/GenBank/DDBJ databases">
        <title>The Genome Sequence of Exophiala sideris CBS121828.</title>
        <authorList>
            <consortium name="The Broad Institute Genomics Platform"/>
            <person name="Cuomo C."/>
            <person name="de Hoog S."/>
            <person name="Gorbushina A."/>
            <person name="Stielow B."/>
            <person name="Teixiera M."/>
            <person name="Abouelleil A."/>
            <person name="Chapman S.B."/>
            <person name="Priest M."/>
            <person name="Young S.K."/>
            <person name="Wortman J."/>
            <person name="Nusbaum C."/>
            <person name="Birren B."/>
        </authorList>
    </citation>
    <scope>NUCLEOTIDE SEQUENCE [LARGE SCALE GENOMIC DNA]</scope>
    <source>
        <strain evidence="12 13">CBS 121828</strain>
    </source>
</reference>
<comment type="pathway">
    <text evidence="1 6">Amino-acid biosynthesis; L-histidine biosynthesis; L-histidine from 5-phospho-alpha-D-ribose 1-diphosphate: step 9/9.</text>
</comment>
<dbReference type="GO" id="GO:0051287">
    <property type="term" value="F:NAD binding"/>
    <property type="evidence" value="ECO:0007669"/>
    <property type="project" value="InterPro"/>
</dbReference>
<evidence type="ECO:0000256" key="1">
    <source>
        <dbReference type="ARBA" id="ARBA00004940"/>
    </source>
</evidence>
<dbReference type="Gene3D" id="1.20.5.1300">
    <property type="match status" value="1"/>
</dbReference>
<dbReference type="FunFam" id="3.40.50.1980:FF:000001">
    <property type="entry name" value="Histidinol dehydrogenase"/>
    <property type="match status" value="1"/>
</dbReference>
<dbReference type="PANTHER" id="PTHR21256:SF14">
    <property type="entry name" value="HISTIDINOL DEHYDROGENASE"/>
    <property type="match status" value="1"/>
</dbReference>
<feature type="binding site" evidence="9">
    <location>
        <position position="413"/>
    </location>
    <ligand>
        <name>substrate</name>
    </ligand>
</feature>
<dbReference type="NCBIfam" id="TIGR00069">
    <property type="entry name" value="hisD"/>
    <property type="match status" value="1"/>
</dbReference>
<evidence type="ECO:0000256" key="2">
    <source>
        <dbReference type="ARBA" id="ARBA00010178"/>
    </source>
</evidence>
<feature type="binding site" evidence="9">
    <location>
        <position position="408"/>
    </location>
    <ligand>
        <name>substrate</name>
    </ligand>
</feature>
<dbReference type="GO" id="GO:0046872">
    <property type="term" value="F:metal ion binding"/>
    <property type="evidence" value="ECO:0007669"/>
    <property type="project" value="UniProtKB-KW"/>
</dbReference>
<dbReference type="OrthoDB" id="1703565at2759"/>